<dbReference type="AlphaFoldDB" id="A0A8H5ZJ38"/>
<sequence>MPPKNALADAWDDDWESLADKEEEKPAEEQPKPKLTKAQLKAQHAEFNKQLWQAAYATPHIPFITSRADDCGQAKTRSPNGTPKYALHLQ</sequence>
<gene>
    <name evidence="2" type="ORF">GGP41_004007</name>
</gene>
<feature type="compositionally biased region" description="Basic and acidic residues" evidence="1">
    <location>
        <begin position="18"/>
        <end position="32"/>
    </location>
</feature>
<accession>A0A8H5ZJ38</accession>
<comment type="caution">
    <text evidence="2">The sequence shown here is derived from an EMBL/GenBank/DDBJ whole genome shotgun (WGS) entry which is preliminary data.</text>
</comment>
<name>A0A8H5ZJ38_COCSA</name>
<feature type="region of interest" description="Disordered" evidence="1">
    <location>
        <begin position="1"/>
        <end position="38"/>
    </location>
</feature>
<evidence type="ECO:0000313" key="3">
    <source>
        <dbReference type="Proteomes" id="UP000624244"/>
    </source>
</evidence>
<proteinExistence type="predicted"/>
<dbReference type="Proteomes" id="UP000624244">
    <property type="component" value="Unassembled WGS sequence"/>
</dbReference>
<protein>
    <submittedName>
        <fullName evidence="2">Uncharacterized protein</fullName>
    </submittedName>
</protein>
<evidence type="ECO:0000256" key="1">
    <source>
        <dbReference type="SAM" id="MobiDB-lite"/>
    </source>
</evidence>
<organism evidence="2 3">
    <name type="scientific">Cochliobolus sativus</name>
    <name type="common">Common root rot and spot blotch fungus</name>
    <name type="synonym">Bipolaris sorokiniana</name>
    <dbReference type="NCBI Taxonomy" id="45130"/>
    <lineage>
        <taxon>Eukaryota</taxon>
        <taxon>Fungi</taxon>
        <taxon>Dikarya</taxon>
        <taxon>Ascomycota</taxon>
        <taxon>Pezizomycotina</taxon>
        <taxon>Dothideomycetes</taxon>
        <taxon>Pleosporomycetidae</taxon>
        <taxon>Pleosporales</taxon>
        <taxon>Pleosporineae</taxon>
        <taxon>Pleosporaceae</taxon>
        <taxon>Bipolaris</taxon>
    </lineage>
</organism>
<feature type="region of interest" description="Disordered" evidence="1">
    <location>
        <begin position="70"/>
        <end position="90"/>
    </location>
</feature>
<dbReference type="EMBL" id="WNKQ01000005">
    <property type="protein sequence ID" value="KAF5851171.1"/>
    <property type="molecule type" value="Genomic_DNA"/>
</dbReference>
<evidence type="ECO:0000313" key="2">
    <source>
        <dbReference type="EMBL" id="KAF5851171.1"/>
    </source>
</evidence>
<reference evidence="2" key="1">
    <citation type="submission" date="2019-11" db="EMBL/GenBank/DDBJ databases">
        <title>Bipolaris sorokiniana Genome sequencing.</title>
        <authorList>
            <person name="Wang H."/>
        </authorList>
    </citation>
    <scope>NUCLEOTIDE SEQUENCE</scope>
</reference>